<dbReference type="NCBIfam" id="TIGR00952">
    <property type="entry name" value="S15_bact"/>
    <property type="match status" value="1"/>
</dbReference>
<dbReference type="GO" id="GO:0003735">
    <property type="term" value="F:structural constituent of ribosome"/>
    <property type="evidence" value="ECO:0007669"/>
    <property type="project" value="InterPro"/>
</dbReference>
<dbReference type="HAMAP" id="MF_01343_B">
    <property type="entry name" value="Ribosomal_uS15_B"/>
    <property type="match status" value="1"/>
</dbReference>
<dbReference type="Gene3D" id="1.10.287.10">
    <property type="entry name" value="S15/NS1, RNA-binding"/>
    <property type="match status" value="1"/>
</dbReference>
<evidence type="ECO:0000256" key="7">
    <source>
        <dbReference type="SAM" id="MobiDB-lite"/>
    </source>
</evidence>
<dbReference type="GO" id="GO:0022627">
    <property type="term" value="C:cytosolic small ribosomal subunit"/>
    <property type="evidence" value="ECO:0007669"/>
    <property type="project" value="TreeGrafter"/>
</dbReference>
<feature type="region of interest" description="Disordered" evidence="7">
    <location>
        <begin position="98"/>
        <end position="132"/>
    </location>
</feature>
<accession>A0A2M6WMV4</accession>
<dbReference type="InterPro" id="IPR009068">
    <property type="entry name" value="uS15_NS1_RNA-bd_sf"/>
</dbReference>
<dbReference type="SUPFAM" id="SSF47060">
    <property type="entry name" value="S15/NS1 RNA-binding domain"/>
    <property type="match status" value="1"/>
</dbReference>
<dbReference type="Proteomes" id="UP000229335">
    <property type="component" value="Unassembled WGS sequence"/>
</dbReference>
<protein>
    <recommendedName>
        <fullName evidence="4">Small ribosomal subunit protein uS15</fullName>
    </recommendedName>
</protein>
<dbReference type="CDD" id="cd00353">
    <property type="entry name" value="Ribosomal_S15p_S13e"/>
    <property type="match status" value="1"/>
</dbReference>
<name>A0A2M6WMV4_9BACT</name>
<dbReference type="InterPro" id="IPR005290">
    <property type="entry name" value="Ribosomal_uS15_bac-type"/>
</dbReference>
<comment type="function">
    <text evidence="4">Forms an intersubunit bridge (bridge B4) with the 23S rRNA of the 50S subunit in the ribosome.</text>
</comment>
<reference evidence="9" key="1">
    <citation type="submission" date="2017-09" db="EMBL/GenBank/DDBJ databases">
        <title>Depth-based differentiation of microbial function through sediment-hosted aquifers and enrichment of novel symbionts in the deep terrestrial subsurface.</title>
        <authorList>
            <person name="Probst A.J."/>
            <person name="Ladd B."/>
            <person name="Jarett J.K."/>
            <person name="Geller-Mcgrath D.E."/>
            <person name="Sieber C.M.K."/>
            <person name="Emerson J.B."/>
            <person name="Anantharaman K."/>
            <person name="Thomas B.C."/>
            <person name="Malmstrom R."/>
            <person name="Stieglmeier M."/>
            <person name="Klingl A."/>
            <person name="Woyke T."/>
            <person name="Ryan C.M."/>
            <person name="Banfield J.F."/>
        </authorList>
    </citation>
    <scope>NUCLEOTIDE SEQUENCE [LARGE SCALE GENOMIC DNA]</scope>
</reference>
<dbReference type="InterPro" id="IPR000589">
    <property type="entry name" value="Ribosomal_uS15"/>
</dbReference>
<dbReference type="Pfam" id="PF00312">
    <property type="entry name" value="Ribosomal_S15"/>
    <property type="match status" value="1"/>
</dbReference>
<dbReference type="FunFam" id="1.10.287.10:FF:000002">
    <property type="entry name" value="30S ribosomal protein S15"/>
    <property type="match status" value="1"/>
</dbReference>
<comment type="caution">
    <text evidence="8">The sequence shown here is derived from an EMBL/GenBank/DDBJ whole genome shotgun (WGS) entry which is preliminary data.</text>
</comment>
<keyword evidence="4 6" id="KW-0699">rRNA-binding</keyword>
<gene>
    <name evidence="4" type="primary">rpsO</name>
    <name evidence="8" type="ORF">COU00_00955</name>
</gene>
<organism evidence="8 9">
    <name type="scientific">Candidatus Falkowbacteria bacterium CG10_big_fil_rev_8_21_14_0_10_43_11</name>
    <dbReference type="NCBI Taxonomy" id="1974568"/>
    <lineage>
        <taxon>Bacteria</taxon>
        <taxon>Candidatus Falkowiibacteriota</taxon>
    </lineage>
</organism>
<comment type="similarity">
    <text evidence="4 5">Belongs to the universal ribosomal protein uS15 family.</text>
</comment>
<dbReference type="GO" id="GO:0019843">
    <property type="term" value="F:rRNA binding"/>
    <property type="evidence" value="ECO:0007669"/>
    <property type="project" value="UniProtKB-UniRule"/>
</dbReference>
<evidence type="ECO:0000256" key="2">
    <source>
        <dbReference type="ARBA" id="ARBA00023274"/>
    </source>
</evidence>
<dbReference type="PROSITE" id="PS00362">
    <property type="entry name" value="RIBOSOMAL_S15"/>
    <property type="match status" value="1"/>
</dbReference>
<proteinExistence type="inferred from homology"/>
<comment type="function">
    <text evidence="4 6">One of the primary rRNA binding proteins, it binds directly to 16S rRNA where it helps nucleate assembly of the platform of the 30S subunit by binding and bridging several RNA helices of the 16S rRNA.</text>
</comment>
<comment type="subunit">
    <text evidence="3 4">Part of the 30S ribosomal subunit. Forms a bridge to the 50S subunit in the 70S ribosome, contacting the 23S rRNA.</text>
</comment>
<feature type="compositionally biased region" description="Basic and acidic residues" evidence="7">
    <location>
        <begin position="98"/>
        <end position="107"/>
    </location>
</feature>
<evidence type="ECO:0000256" key="1">
    <source>
        <dbReference type="ARBA" id="ARBA00022980"/>
    </source>
</evidence>
<evidence type="ECO:0000313" key="8">
    <source>
        <dbReference type="EMBL" id="PIT94064.1"/>
    </source>
</evidence>
<evidence type="ECO:0000256" key="6">
    <source>
        <dbReference type="RuleBase" id="RU004524"/>
    </source>
</evidence>
<sequence length="132" mass="15599">MLDKKVKQRIINKFRTHEKDTGSSQVQIAILTEEIRLLAEHLSRHKHDNSSRRGLLRKVAERRKLLKYLQKDDEKSFIDIAVKLKLKIGKKMIEEEEELKRREKEELEAAQQRAQDREDAEEAAAERRGAQE</sequence>
<evidence type="ECO:0000256" key="5">
    <source>
        <dbReference type="RuleBase" id="RU003919"/>
    </source>
</evidence>
<keyword evidence="1 4" id="KW-0689">Ribosomal protein</keyword>
<keyword evidence="2 4" id="KW-0687">Ribonucleoprotein</keyword>
<keyword evidence="4 6" id="KW-0694">RNA-binding</keyword>
<dbReference type="GO" id="GO:0006412">
    <property type="term" value="P:translation"/>
    <property type="evidence" value="ECO:0007669"/>
    <property type="project" value="UniProtKB-UniRule"/>
</dbReference>
<evidence type="ECO:0000256" key="4">
    <source>
        <dbReference type="HAMAP-Rule" id="MF_01343"/>
    </source>
</evidence>
<evidence type="ECO:0000313" key="9">
    <source>
        <dbReference type="Proteomes" id="UP000229335"/>
    </source>
</evidence>
<dbReference type="AlphaFoldDB" id="A0A2M6WMV4"/>
<dbReference type="Gene3D" id="6.10.250.3130">
    <property type="match status" value="1"/>
</dbReference>
<dbReference type="EMBL" id="PFAS01000012">
    <property type="protein sequence ID" value="PIT94064.1"/>
    <property type="molecule type" value="Genomic_DNA"/>
</dbReference>
<dbReference type="SMART" id="SM01387">
    <property type="entry name" value="Ribosomal_S15"/>
    <property type="match status" value="1"/>
</dbReference>
<evidence type="ECO:0000256" key="3">
    <source>
        <dbReference type="ARBA" id="ARBA00064542"/>
    </source>
</evidence>
<dbReference type="PANTHER" id="PTHR23321">
    <property type="entry name" value="RIBOSOMAL PROTEIN S15, BACTERIAL AND ORGANELLAR"/>
    <property type="match status" value="1"/>
</dbReference>
<dbReference type="PANTHER" id="PTHR23321:SF26">
    <property type="entry name" value="SMALL RIBOSOMAL SUBUNIT PROTEIN US15M"/>
    <property type="match status" value="1"/>
</dbReference>